<dbReference type="InParanoid" id="I7MJA3"/>
<accession>I7MJA3</accession>
<proteinExistence type="predicted"/>
<organism evidence="1 2">
    <name type="scientific">Tetrahymena thermophila (strain SB210)</name>
    <dbReference type="NCBI Taxonomy" id="312017"/>
    <lineage>
        <taxon>Eukaryota</taxon>
        <taxon>Sar</taxon>
        <taxon>Alveolata</taxon>
        <taxon>Ciliophora</taxon>
        <taxon>Intramacronucleata</taxon>
        <taxon>Oligohymenophorea</taxon>
        <taxon>Hymenostomatida</taxon>
        <taxon>Tetrahymenina</taxon>
        <taxon>Tetrahymenidae</taxon>
        <taxon>Tetrahymena</taxon>
    </lineage>
</organism>
<evidence type="ECO:0000313" key="2">
    <source>
        <dbReference type="Proteomes" id="UP000009168"/>
    </source>
</evidence>
<name>I7MJA3_TETTS</name>
<keyword evidence="2" id="KW-1185">Reference proteome</keyword>
<dbReference type="KEGG" id="tet:TTHERM_00128830"/>
<protein>
    <submittedName>
        <fullName evidence="1">Uncharacterized protein</fullName>
    </submittedName>
</protein>
<dbReference type="GeneID" id="7839733"/>
<dbReference type="Proteomes" id="UP000009168">
    <property type="component" value="Unassembled WGS sequence"/>
</dbReference>
<sequence>MTPKETRGEIPKFLLQVITKEDKILPEIPTPLMKPTPKLRTVVGYNSGKQEPTTTKQEVIEILERKQRSIQMNFQQQVPSLHDSDIGKAIKSKQNKLLKNQNSNREGFLLHAFKTLAKNKNDSNSAENPMVALIQILKPKYETENYAPQLKNTIKNLQKEHKIVTHLVDLYLNKVRQEQTCFLLINEYLLKQNLGLSIIQPIKFITPQLKEQPSSRKPVVTFLNLPIDYSLIMINAIVVEGQIPNPHRNYPTRTIATFSENAKIADPIHPNIQESIIGILLPFKSLKKLKRNYPKKEPTKTKLKLKFFRYSRSQYSQNFKLRV</sequence>
<dbReference type="AlphaFoldDB" id="I7MJA3"/>
<evidence type="ECO:0000313" key="1">
    <source>
        <dbReference type="EMBL" id="EAR96119.2"/>
    </source>
</evidence>
<gene>
    <name evidence="1" type="ORF">TTHERM_00128830</name>
</gene>
<dbReference type="EMBL" id="GG662699">
    <property type="protein sequence ID" value="EAR96119.2"/>
    <property type="molecule type" value="Genomic_DNA"/>
</dbReference>
<reference evidence="2" key="1">
    <citation type="journal article" date="2006" name="PLoS Biol.">
        <title>Macronuclear genome sequence of the ciliate Tetrahymena thermophila, a model eukaryote.</title>
        <authorList>
            <person name="Eisen J.A."/>
            <person name="Coyne R.S."/>
            <person name="Wu M."/>
            <person name="Wu D."/>
            <person name="Thiagarajan M."/>
            <person name="Wortman J.R."/>
            <person name="Badger J.H."/>
            <person name="Ren Q."/>
            <person name="Amedeo P."/>
            <person name="Jones K.M."/>
            <person name="Tallon L.J."/>
            <person name="Delcher A.L."/>
            <person name="Salzberg S.L."/>
            <person name="Silva J.C."/>
            <person name="Haas B.J."/>
            <person name="Majoros W.H."/>
            <person name="Farzad M."/>
            <person name="Carlton J.M."/>
            <person name="Smith R.K. Jr."/>
            <person name="Garg J."/>
            <person name="Pearlman R.E."/>
            <person name="Karrer K.M."/>
            <person name="Sun L."/>
            <person name="Manning G."/>
            <person name="Elde N.C."/>
            <person name="Turkewitz A.P."/>
            <person name="Asai D.J."/>
            <person name="Wilkes D.E."/>
            <person name="Wang Y."/>
            <person name="Cai H."/>
            <person name="Collins K."/>
            <person name="Stewart B.A."/>
            <person name="Lee S.R."/>
            <person name="Wilamowska K."/>
            <person name="Weinberg Z."/>
            <person name="Ruzzo W.L."/>
            <person name="Wloga D."/>
            <person name="Gaertig J."/>
            <person name="Frankel J."/>
            <person name="Tsao C.-C."/>
            <person name="Gorovsky M.A."/>
            <person name="Keeling P.J."/>
            <person name="Waller R.F."/>
            <person name="Patron N.J."/>
            <person name="Cherry J.M."/>
            <person name="Stover N.A."/>
            <person name="Krieger C.J."/>
            <person name="del Toro C."/>
            <person name="Ryder H.F."/>
            <person name="Williamson S.C."/>
            <person name="Barbeau R.A."/>
            <person name="Hamilton E.P."/>
            <person name="Orias E."/>
        </authorList>
    </citation>
    <scope>NUCLEOTIDE SEQUENCE [LARGE SCALE GENOMIC DNA]</scope>
    <source>
        <strain evidence="2">SB210</strain>
    </source>
</reference>
<dbReference type="RefSeq" id="XP_001016364.2">
    <property type="nucleotide sequence ID" value="XM_001016364.2"/>
</dbReference>